<protein>
    <submittedName>
        <fullName evidence="2">Uncharacterized protein</fullName>
    </submittedName>
</protein>
<feature type="region of interest" description="Disordered" evidence="1">
    <location>
        <begin position="71"/>
        <end position="105"/>
    </location>
</feature>
<reference evidence="2" key="1">
    <citation type="submission" date="2023-08" db="EMBL/GenBank/DDBJ databases">
        <authorList>
            <person name="Audoor S."/>
            <person name="Bilcke G."/>
        </authorList>
    </citation>
    <scope>NUCLEOTIDE SEQUENCE</scope>
</reference>
<name>A0AAD2JJP4_9STRA</name>
<keyword evidence="3" id="KW-1185">Reference proteome</keyword>
<proteinExistence type="predicted"/>
<evidence type="ECO:0000313" key="2">
    <source>
        <dbReference type="EMBL" id="CAJ1954757.1"/>
    </source>
</evidence>
<evidence type="ECO:0000313" key="3">
    <source>
        <dbReference type="Proteomes" id="UP001295423"/>
    </source>
</evidence>
<dbReference type="AlphaFoldDB" id="A0AAD2JJP4"/>
<feature type="compositionally biased region" description="Low complexity" evidence="1">
    <location>
        <begin position="75"/>
        <end position="85"/>
    </location>
</feature>
<gene>
    <name evidence="2" type="ORF">CYCCA115_LOCUS15349</name>
</gene>
<accession>A0AAD2JJP4</accession>
<sequence length="236" mass="26381">MKACASNILTLCLTLSGSNNNNNNNNNKLGTISSTKPSIVTWLIDGNNLQCCSASGGMGRMERNEVIQEIQQIASPSSSSSSSSSAIFSLRHDDDDDGNDANPPDIVLTKKQRKLQQRQNSIANVVLVFDGNENEEFQELITNHPWFQVIITDGKGKRKDRADDYIVHHALPQLNERFFEKQQEKSSGSHVVHLVSADKELRKRAIATRMTNGGSVVYPPKFWKQYLPNLIKQQQQ</sequence>
<evidence type="ECO:0000256" key="1">
    <source>
        <dbReference type="SAM" id="MobiDB-lite"/>
    </source>
</evidence>
<comment type="caution">
    <text evidence="2">The sequence shown here is derived from an EMBL/GenBank/DDBJ whole genome shotgun (WGS) entry which is preliminary data.</text>
</comment>
<organism evidence="2 3">
    <name type="scientific">Cylindrotheca closterium</name>
    <dbReference type="NCBI Taxonomy" id="2856"/>
    <lineage>
        <taxon>Eukaryota</taxon>
        <taxon>Sar</taxon>
        <taxon>Stramenopiles</taxon>
        <taxon>Ochrophyta</taxon>
        <taxon>Bacillariophyta</taxon>
        <taxon>Bacillariophyceae</taxon>
        <taxon>Bacillariophycidae</taxon>
        <taxon>Bacillariales</taxon>
        <taxon>Bacillariaceae</taxon>
        <taxon>Cylindrotheca</taxon>
    </lineage>
</organism>
<dbReference type="Proteomes" id="UP001295423">
    <property type="component" value="Unassembled WGS sequence"/>
</dbReference>
<dbReference type="EMBL" id="CAKOGP040001869">
    <property type="protein sequence ID" value="CAJ1954757.1"/>
    <property type="molecule type" value="Genomic_DNA"/>
</dbReference>